<dbReference type="InterPro" id="IPR026703">
    <property type="entry name" value="ERICH2"/>
</dbReference>
<dbReference type="PANTHER" id="PTHR21520:SF2">
    <property type="entry name" value="GLUTAMATE-RICH PROTEIN 2"/>
    <property type="match status" value="1"/>
</dbReference>
<dbReference type="Proteomes" id="UP000794436">
    <property type="component" value="Unassembled WGS sequence"/>
</dbReference>
<evidence type="ECO:0000256" key="1">
    <source>
        <dbReference type="SAM" id="MobiDB-lite"/>
    </source>
</evidence>
<keyword evidence="3" id="KW-1185">Reference proteome</keyword>
<dbReference type="EMBL" id="SPLM01000002">
    <property type="protein sequence ID" value="TMW68395.1"/>
    <property type="molecule type" value="Genomic_DNA"/>
</dbReference>
<dbReference type="OrthoDB" id="78932at2759"/>
<gene>
    <name evidence="2" type="ORF">Poli38472_005863</name>
</gene>
<feature type="compositionally biased region" description="Basic and acidic residues" evidence="1">
    <location>
        <begin position="10"/>
        <end position="24"/>
    </location>
</feature>
<feature type="compositionally biased region" description="Acidic residues" evidence="1">
    <location>
        <begin position="95"/>
        <end position="128"/>
    </location>
</feature>
<dbReference type="AlphaFoldDB" id="A0A8K1CRU8"/>
<evidence type="ECO:0000313" key="2">
    <source>
        <dbReference type="EMBL" id="TMW68395.1"/>
    </source>
</evidence>
<comment type="caution">
    <text evidence="2">The sequence shown here is derived from an EMBL/GenBank/DDBJ whole genome shotgun (WGS) entry which is preliminary data.</text>
</comment>
<proteinExistence type="predicted"/>
<organism evidence="2 3">
    <name type="scientific">Pythium oligandrum</name>
    <name type="common">Mycoparasitic fungus</name>
    <dbReference type="NCBI Taxonomy" id="41045"/>
    <lineage>
        <taxon>Eukaryota</taxon>
        <taxon>Sar</taxon>
        <taxon>Stramenopiles</taxon>
        <taxon>Oomycota</taxon>
        <taxon>Peronosporomycetes</taxon>
        <taxon>Pythiales</taxon>
        <taxon>Pythiaceae</taxon>
        <taxon>Pythium</taxon>
    </lineage>
</organism>
<name>A0A8K1CRU8_PYTOL</name>
<feature type="region of interest" description="Disordered" evidence="1">
    <location>
        <begin position="92"/>
        <end position="138"/>
    </location>
</feature>
<protein>
    <submittedName>
        <fullName evidence="2">Uncharacterized protein</fullName>
    </submittedName>
</protein>
<dbReference type="PANTHER" id="PTHR21520">
    <property type="entry name" value="GLUTAMATE-RICH PROTEIN 2"/>
    <property type="match status" value="1"/>
</dbReference>
<sequence length="138" mass="15967">MQRVASVKGIRPEEKEDEDVRSPEHVEHVWNEAVDGAWAEGKAPLKLLTEFLQLVQDNEVEQAEATAQEILAVEPYNRLVQDLIIAMKQQRALDDQLETDDEESEEEEEEDSEGEEDDDDDEDEEEESPEQREDKEDK</sequence>
<feature type="region of interest" description="Disordered" evidence="1">
    <location>
        <begin position="1"/>
        <end position="24"/>
    </location>
</feature>
<evidence type="ECO:0000313" key="3">
    <source>
        <dbReference type="Proteomes" id="UP000794436"/>
    </source>
</evidence>
<reference evidence="2" key="1">
    <citation type="submission" date="2019-03" db="EMBL/GenBank/DDBJ databases">
        <title>Long read genome sequence of the mycoparasitic Pythium oligandrum ATCC 38472 isolated from sugarbeet rhizosphere.</title>
        <authorList>
            <person name="Gaulin E."/>
        </authorList>
    </citation>
    <scope>NUCLEOTIDE SEQUENCE</scope>
    <source>
        <strain evidence="2">ATCC 38472_TT</strain>
    </source>
</reference>
<feature type="compositionally biased region" description="Basic and acidic residues" evidence="1">
    <location>
        <begin position="129"/>
        <end position="138"/>
    </location>
</feature>
<accession>A0A8K1CRU8</accession>